<keyword evidence="2" id="KW-1185">Reference proteome</keyword>
<dbReference type="KEGG" id="pya:PYCH_12530"/>
<accession>F8AF99</accession>
<gene>
    <name evidence="1" type="ordered locus">PYCH_12530</name>
</gene>
<dbReference type="EMBL" id="CP002779">
    <property type="protein sequence ID" value="AEH24929.1"/>
    <property type="molecule type" value="Genomic_DNA"/>
</dbReference>
<dbReference type="PROSITE" id="PS50077">
    <property type="entry name" value="HEAT_REPEAT"/>
    <property type="match status" value="1"/>
</dbReference>
<dbReference type="InterPro" id="IPR011030">
    <property type="entry name" value="Lipovitellin_superhlx_dom"/>
</dbReference>
<dbReference type="eggNOG" id="arCOG03813">
    <property type="taxonomic scope" value="Archaea"/>
</dbReference>
<proteinExistence type="predicted"/>
<reference evidence="1 2" key="1">
    <citation type="journal article" date="2011" name="J. Bacteriol.">
        <title>Complete genome sequence of the obligate piezophilic hyperthermophilic archaeon Pyrococcus yayanosii CH1.</title>
        <authorList>
            <person name="Jun X."/>
            <person name="Lupeng L."/>
            <person name="Minjuan X."/>
            <person name="Oger P."/>
            <person name="Fengping W."/>
            <person name="Jebbar M."/>
            <person name="Xiang X."/>
        </authorList>
    </citation>
    <scope>NUCLEOTIDE SEQUENCE [LARGE SCALE GENOMIC DNA]</scope>
    <source>
        <strain evidence="2">CH1 / JCM 16557</strain>
    </source>
</reference>
<name>F8AF99_PYRYC</name>
<dbReference type="HOGENOM" id="CLU_2534823_0_0_2"/>
<sequence>MGEVVKLACSSEDVLRMLIELVRDKDRNVRIGALMALKEILSTMGDPEKLFVVKESLEAILLARNPERARRYASSPYFSRCPV</sequence>
<dbReference type="GeneID" id="10837826"/>
<dbReference type="SUPFAM" id="SSF48431">
    <property type="entry name" value="Lipovitellin-phosvitin complex, superhelical domain"/>
    <property type="match status" value="1"/>
</dbReference>
<dbReference type="AlphaFoldDB" id="F8AF99"/>
<evidence type="ECO:0008006" key="3">
    <source>
        <dbReference type="Google" id="ProtNLM"/>
    </source>
</evidence>
<evidence type="ECO:0000313" key="2">
    <source>
        <dbReference type="Proteomes" id="UP000008386"/>
    </source>
</evidence>
<organism evidence="1 2">
    <name type="scientific">Pyrococcus yayanosii (strain CH1 / JCM 16557)</name>
    <dbReference type="NCBI Taxonomy" id="529709"/>
    <lineage>
        <taxon>Archaea</taxon>
        <taxon>Methanobacteriati</taxon>
        <taxon>Methanobacteriota</taxon>
        <taxon>Thermococci</taxon>
        <taxon>Thermococcales</taxon>
        <taxon>Thermococcaceae</taxon>
        <taxon>Pyrococcus</taxon>
    </lineage>
</organism>
<dbReference type="Gene3D" id="1.25.10.10">
    <property type="entry name" value="Leucine-rich Repeat Variant"/>
    <property type="match status" value="1"/>
</dbReference>
<evidence type="ECO:0000313" key="1">
    <source>
        <dbReference type="EMBL" id="AEH24929.1"/>
    </source>
</evidence>
<dbReference type="InterPro" id="IPR021133">
    <property type="entry name" value="HEAT_type_2"/>
</dbReference>
<dbReference type="InterPro" id="IPR011989">
    <property type="entry name" value="ARM-like"/>
</dbReference>
<dbReference type="RefSeq" id="WP_013905985.1">
    <property type="nucleotide sequence ID" value="NC_015680.1"/>
</dbReference>
<dbReference type="Proteomes" id="UP000008386">
    <property type="component" value="Chromosome"/>
</dbReference>
<protein>
    <recommendedName>
        <fullName evidence="3">Clathrin/coatomer adaptor adaptin-like N-terminal domain-containing protein</fullName>
    </recommendedName>
</protein>